<dbReference type="EMBL" id="CASHSV030000206">
    <property type="protein sequence ID" value="CAJ2654776.1"/>
    <property type="molecule type" value="Genomic_DNA"/>
</dbReference>
<proteinExistence type="predicted"/>
<gene>
    <name evidence="1" type="ORF">MILVUS5_LOCUS21848</name>
</gene>
<evidence type="ECO:0000313" key="1">
    <source>
        <dbReference type="EMBL" id="CAJ2654776.1"/>
    </source>
</evidence>
<protein>
    <submittedName>
        <fullName evidence="1">Uncharacterized protein</fullName>
    </submittedName>
</protein>
<evidence type="ECO:0000313" key="2">
    <source>
        <dbReference type="Proteomes" id="UP001177021"/>
    </source>
</evidence>
<organism evidence="1 2">
    <name type="scientific">Trifolium pratense</name>
    <name type="common">Red clover</name>
    <dbReference type="NCBI Taxonomy" id="57577"/>
    <lineage>
        <taxon>Eukaryota</taxon>
        <taxon>Viridiplantae</taxon>
        <taxon>Streptophyta</taxon>
        <taxon>Embryophyta</taxon>
        <taxon>Tracheophyta</taxon>
        <taxon>Spermatophyta</taxon>
        <taxon>Magnoliopsida</taxon>
        <taxon>eudicotyledons</taxon>
        <taxon>Gunneridae</taxon>
        <taxon>Pentapetalae</taxon>
        <taxon>rosids</taxon>
        <taxon>fabids</taxon>
        <taxon>Fabales</taxon>
        <taxon>Fabaceae</taxon>
        <taxon>Papilionoideae</taxon>
        <taxon>50 kb inversion clade</taxon>
        <taxon>NPAAA clade</taxon>
        <taxon>Hologalegina</taxon>
        <taxon>IRL clade</taxon>
        <taxon>Trifolieae</taxon>
        <taxon>Trifolium</taxon>
    </lineage>
</organism>
<comment type="caution">
    <text evidence="1">The sequence shown here is derived from an EMBL/GenBank/DDBJ whole genome shotgun (WGS) entry which is preliminary data.</text>
</comment>
<name>A0ACB0KC34_TRIPR</name>
<sequence>MRGGFVIEGKAIRFTPLDVCYALGLRILGQKFDLTENTKSCSNKLFDGRVISKQSICDKLDKLSRDVDVEDFCRLYILLGLEEFYFPTSSPNVQTWYFKYLDDLDSIGKYNWGLAVYETLSKSLNEGAQKMRKGTNTAQLHIRGCAVVLQVWALEHVLVQQRTSTNFPMMFPRMFRPCKVSSYVG</sequence>
<accession>A0ACB0KC34</accession>
<reference evidence="1" key="1">
    <citation type="submission" date="2023-10" db="EMBL/GenBank/DDBJ databases">
        <authorList>
            <person name="Rodriguez Cubillos JULIANA M."/>
            <person name="De Vega J."/>
        </authorList>
    </citation>
    <scope>NUCLEOTIDE SEQUENCE</scope>
</reference>
<keyword evidence="2" id="KW-1185">Reference proteome</keyword>
<dbReference type="Proteomes" id="UP001177021">
    <property type="component" value="Unassembled WGS sequence"/>
</dbReference>